<evidence type="ECO:0000256" key="3">
    <source>
        <dbReference type="ARBA" id="ARBA00022840"/>
    </source>
</evidence>
<name>A0ABW4LH58_9MICO</name>
<dbReference type="PANTHER" id="PTHR42788">
    <property type="entry name" value="TAURINE IMPORT ATP-BINDING PROTEIN-RELATED"/>
    <property type="match status" value="1"/>
</dbReference>
<dbReference type="InterPro" id="IPR027417">
    <property type="entry name" value="P-loop_NTPase"/>
</dbReference>
<dbReference type="InterPro" id="IPR003439">
    <property type="entry name" value="ABC_transporter-like_ATP-bd"/>
</dbReference>
<dbReference type="GO" id="GO:0005524">
    <property type="term" value="F:ATP binding"/>
    <property type="evidence" value="ECO:0007669"/>
    <property type="project" value="UniProtKB-KW"/>
</dbReference>
<evidence type="ECO:0000259" key="4">
    <source>
        <dbReference type="PROSITE" id="PS50893"/>
    </source>
</evidence>
<accession>A0ABW4LH58</accession>
<keyword evidence="2" id="KW-0547">Nucleotide-binding</keyword>
<evidence type="ECO:0000256" key="2">
    <source>
        <dbReference type="ARBA" id="ARBA00022741"/>
    </source>
</evidence>
<dbReference type="CDD" id="cd03293">
    <property type="entry name" value="ABC_NrtD_SsuB_transporters"/>
    <property type="match status" value="1"/>
</dbReference>
<dbReference type="RefSeq" id="WP_377936265.1">
    <property type="nucleotide sequence ID" value="NZ_JBHUEA010000029.1"/>
</dbReference>
<dbReference type="InterPro" id="IPR003593">
    <property type="entry name" value="AAA+_ATPase"/>
</dbReference>
<keyword evidence="6" id="KW-1185">Reference proteome</keyword>
<dbReference type="InterPro" id="IPR050166">
    <property type="entry name" value="ABC_transporter_ATP-bind"/>
</dbReference>
<gene>
    <name evidence="5" type="ORF">ACFSBI_14800</name>
</gene>
<dbReference type="SUPFAM" id="SSF52540">
    <property type="entry name" value="P-loop containing nucleoside triphosphate hydrolases"/>
    <property type="match status" value="1"/>
</dbReference>
<sequence length="257" mass="27797">MSLLEVRDLDIEFATTSGRVQAVSGVSFSAEPGETVVLLGPSGCGKTTVLRTVGGLVAPSSGTVRFEGRDVTGPGADRVMMFQEHSLYPWLTVAGNIAFGLRSSGAPRRQRDAAVADWIGRVQLTGAERRYPSELSGGMRQRVALARSLASGARMILMDEPFAALDAQTRVDMQEQLRALVHAESRSVLFVTHDIDEAIALGDRLIVMGTRPGRIVDELENPLAPDRGPGTFASPEYGRLKERISRLIREGRALRTP</sequence>
<protein>
    <submittedName>
        <fullName evidence="5">ABC transporter ATP-binding protein</fullName>
    </submittedName>
</protein>
<reference evidence="6" key="1">
    <citation type="journal article" date="2019" name="Int. J. Syst. Evol. Microbiol.">
        <title>The Global Catalogue of Microorganisms (GCM) 10K type strain sequencing project: providing services to taxonomists for standard genome sequencing and annotation.</title>
        <authorList>
            <consortium name="The Broad Institute Genomics Platform"/>
            <consortium name="The Broad Institute Genome Sequencing Center for Infectious Disease"/>
            <person name="Wu L."/>
            <person name="Ma J."/>
        </authorList>
    </citation>
    <scope>NUCLEOTIDE SEQUENCE [LARGE SCALE GENOMIC DNA]</scope>
    <source>
        <strain evidence="6">CGMCC 1.12471</strain>
    </source>
</reference>
<dbReference type="PANTHER" id="PTHR42788:SF13">
    <property type="entry name" value="ALIPHATIC SULFONATES IMPORT ATP-BINDING PROTEIN SSUB"/>
    <property type="match status" value="1"/>
</dbReference>
<comment type="caution">
    <text evidence="5">The sequence shown here is derived from an EMBL/GenBank/DDBJ whole genome shotgun (WGS) entry which is preliminary data.</text>
</comment>
<evidence type="ECO:0000256" key="1">
    <source>
        <dbReference type="ARBA" id="ARBA00022448"/>
    </source>
</evidence>
<dbReference type="Proteomes" id="UP001597347">
    <property type="component" value="Unassembled WGS sequence"/>
</dbReference>
<dbReference type="SMART" id="SM00382">
    <property type="entry name" value="AAA"/>
    <property type="match status" value="1"/>
</dbReference>
<dbReference type="Gene3D" id="3.40.50.300">
    <property type="entry name" value="P-loop containing nucleotide triphosphate hydrolases"/>
    <property type="match status" value="1"/>
</dbReference>
<evidence type="ECO:0000313" key="5">
    <source>
        <dbReference type="EMBL" id="MFD1722823.1"/>
    </source>
</evidence>
<dbReference type="EMBL" id="JBHUEA010000029">
    <property type="protein sequence ID" value="MFD1722823.1"/>
    <property type="molecule type" value="Genomic_DNA"/>
</dbReference>
<evidence type="ECO:0000313" key="6">
    <source>
        <dbReference type="Proteomes" id="UP001597347"/>
    </source>
</evidence>
<keyword evidence="1" id="KW-0813">Transport</keyword>
<feature type="domain" description="ABC transporter" evidence="4">
    <location>
        <begin position="6"/>
        <end position="235"/>
    </location>
</feature>
<keyword evidence="3 5" id="KW-0067">ATP-binding</keyword>
<dbReference type="InterPro" id="IPR017871">
    <property type="entry name" value="ABC_transporter-like_CS"/>
</dbReference>
<dbReference type="Pfam" id="PF00005">
    <property type="entry name" value="ABC_tran"/>
    <property type="match status" value="1"/>
</dbReference>
<dbReference type="PROSITE" id="PS00211">
    <property type="entry name" value="ABC_TRANSPORTER_1"/>
    <property type="match status" value="1"/>
</dbReference>
<proteinExistence type="predicted"/>
<organism evidence="5 6">
    <name type="scientific">Amnibacterium endophyticum</name>
    <dbReference type="NCBI Taxonomy" id="2109337"/>
    <lineage>
        <taxon>Bacteria</taxon>
        <taxon>Bacillati</taxon>
        <taxon>Actinomycetota</taxon>
        <taxon>Actinomycetes</taxon>
        <taxon>Micrococcales</taxon>
        <taxon>Microbacteriaceae</taxon>
        <taxon>Amnibacterium</taxon>
    </lineage>
</organism>
<dbReference type="PROSITE" id="PS50893">
    <property type="entry name" value="ABC_TRANSPORTER_2"/>
    <property type="match status" value="1"/>
</dbReference>